<comment type="caution">
    <text evidence="1">The sequence shown here is derived from an EMBL/GenBank/DDBJ whole genome shotgun (WGS) entry which is preliminary data.</text>
</comment>
<sequence>MNAVMPPRMQGWTCELDRMSAAAELPKAQQGANASLREVMALFEEEVAAVEFVPEHPTLTWIDYRETERVERAMRAAWAAFGAAMGRAAL</sequence>
<evidence type="ECO:0000313" key="2">
    <source>
        <dbReference type="Proteomes" id="UP000677537"/>
    </source>
</evidence>
<dbReference type="EMBL" id="JAGIZA010000003">
    <property type="protein sequence ID" value="MBP0492210.1"/>
    <property type="molecule type" value="Genomic_DNA"/>
</dbReference>
<evidence type="ECO:0000313" key="1">
    <source>
        <dbReference type="EMBL" id="MBP0492210.1"/>
    </source>
</evidence>
<protein>
    <submittedName>
        <fullName evidence="1">Uncharacterized protein</fullName>
    </submittedName>
</protein>
<organism evidence="1 2">
    <name type="scientific">Roseomonas indoligenes</name>
    <dbReference type="NCBI Taxonomy" id="2820811"/>
    <lineage>
        <taxon>Bacteria</taxon>
        <taxon>Pseudomonadati</taxon>
        <taxon>Pseudomonadota</taxon>
        <taxon>Alphaproteobacteria</taxon>
        <taxon>Acetobacterales</taxon>
        <taxon>Roseomonadaceae</taxon>
        <taxon>Roseomonas</taxon>
    </lineage>
</organism>
<reference evidence="1" key="1">
    <citation type="submission" date="2021-03" db="EMBL/GenBank/DDBJ databases">
        <authorList>
            <person name="So Y."/>
        </authorList>
    </citation>
    <scope>NUCLEOTIDE SEQUENCE</scope>
    <source>
        <strain evidence="1">SG15</strain>
    </source>
</reference>
<keyword evidence="2" id="KW-1185">Reference proteome</keyword>
<dbReference type="RefSeq" id="WP_209371599.1">
    <property type="nucleotide sequence ID" value="NZ_JAGIZA010000003.1"/>
</dbReference>
<name>A0A940MWD4_9PROT</name>
<dbReference type="AlphaFoldDB" id="A0A940MWD4"/>
<accession>A0A940MWD4</accession>
<dbReference type="Proteomes" id="UP000677537">
    <property type="component" value="Unassembled WGS sequence"/>
</dbReference>
<gene>
    <name evidence="1" type="ORF">J5Y10_05390</name>
</gene>
<proteinExistence type="predicted"/>